<keyword evidence="2" id="KW-1185">Reference proteome</keyword>
<evidence type="ECO:0000313" key="2">
    <source>
        <dbReference type="Proteomes" id="UP001147700"/>
    </source>
</evidence>
<gene>
    <name evidence="1" type="ORF">OJ962_17235</name>
</gene>
<name>A0ABT4RL16_9ACTN</name>
<sequence>MWFSDIERDVLEGNDVYVSAFAEWARISRGAFEPRNVRERWRGERATISFELDGTAHSVRAAPQGDFLDLCVLDGINRLIDGRRFEVHRADGALGQVAFVVALTAREKRALERRDWAFATPAQLRQTFGYGQTTEGGAPAPC</sequence>
<organism evidence="1 2">
    <name type="scientific">Solirubrobacter deserti</name>
    <dbReference type="NCBI Taxonomy" id="2282478"/>
    <lineage>
        <taxon>Bacteria</taxon>
        <taxon>Bacillati</taxon>
        <taxon>Actinomycetota</taxon>
        <taxon>Thermoleophilia</taxon>
        <taxon>Solirubrobacterales</taxon>
        <taxon>Solirubrobacteraceae</taxon>
        <taxon>Solirubrobacter</taxon>
    </lineage>
</organism>
<dbReference type="EMBL" id="JAPCID010000023">
    <property type="protein sequence ID" value="MDA0139249.1"/>
    <property type="molecule type" value="Genomic_DNA"/>
</dbReference>
<protein>
    <submittedName>
        <fullName evidence="1">Uncharacterized protein</fullName>
    </submittedName>
</protein>
<proteinExistence type="predicted"/>
<reference evidence="1" key="1">
    <citation type="submission" date="2022-10" db="EMBL/GenBank/DDBJ databases">
        <title>The WGS of Solirubrobacter sp. CPCC 204708.</title>
        <authorList>
            <person name="Jiang Z."/>
        </authorList>
    </citation>
    <scope>NUCLEOTIDE SEQUENCE</scope>
    <source>
        <strain evidence="1">CPCC 204708</strain>
    </source>
</reference>
<accession>A0ABT4RL16</accession>
<evidence type="ECO:0000313" key="1">
    <source>
        <dbReference type="EMBL" id="MDA0139249.1"/>
    </source>
</evidence>
<comment type="caution">
    <text evidence="1">The sequence shown here is derived from an EMBL/GenBank/DDBJ whole genome shotgun (WGS) entry which is preliminary data.</text>
</comment>
<dbReference type="RefSeq" id="WP_202956634.1">
    <property type="nucleotide sequence ID" value="NZ_JAPCID010000023.1"/>
</dbReference>
<dbReference type="Proteomes" id="UP001147700">
    <property type="component" value="Unassembled WGS sequence"/>
</dbReference>